<keyword evidence="1" id="KW-0812">Transmembrane</keyword>
<keyword evidence="1" id="KW-0472">Membrane</keyword>
<gene>
    <name evidence="2" type="ORF">ABEG20_03790</name>
</gene>
<name>A0AAU7K906_9SPHI</name>
<sequence>MDFLTFKLIVAFLLLFSVSLLPLILITIIIRRKWRKKLKYALIILLTSLQVSIFYSVFIALYPPDSFYIEEYKTVIGTPAPPSANVVKKSASYPDFHGSYNSVSLIKLSDLDFTFLRNEINKSKNFGEADLIYTETLNDVLNSDNGIKQITWKERKNAKKDWQHHFIGFLDQQKMVIIYYVNH</sequence>
<organism evidence="2">
    <name type="scientific">Pedobacter sp. KACC 23697</name>
    <dbReference type="NCBI Taxonomy" id="3149230"/>
    <lineage>
        <taxon>Bacteria</taxon>
        <taxon>Pseudomonadati</taxon>
        <taxon>Bacteroidota</taxon>
        <taxon>Sphingobacteriia</taxon>
        <taxon>Sphingobacteriales</taxon>
        <taxon>Sphingobacteriaceae</taxon>
        <taxon>Pedobacter</taxon>
    </lineage>
</organism>
<dbReference type="RefSeq" id="WP_406826065.1">
    <property type="nucleotide sequence ID" value="NZ_CP157485.1"/>
</dbReference>
<keyword evidence="1" id="KW-1133">Transmembrane helix</keyword>
<accession>A0AAU7K906</accession>
<dbReference type="AlphaFoldDB" id="A0AAU7K906"/>
<feature type="transmembrane region" description="Helical" evidence="1">
    <location>
        <begin position="6"/>
        <end position="30"/>
    </location>
</feature>
<feature type="transmembrane region" description="Helical" evidence="1">
    <location>
        <begin position="42"/>
        <end position="62"/>
    </location>
</feature>
<dbReference type="EMBL" id="CP157485">
    <property type="protein sequence ID" value="XBO48719.1"/>
    <property type="molecule type" value="Genomic_DNA"/>
</dbReference>
<proteinExistence type="predicted"/>
<evidence type="ECO:0000256" key="1">
    <source>
        <dbReference type="SAM" id="Phobius"/>
    </source>
</evidence>
<reference evidence="2" key="1">
    <citation type="submission" date="2024-05" db="EMBL/GenBank/DDBJ databases">
        <authorList>
            <person name="Kim S."/>
            <person name="Heo J."/>
            <person name="Choi H."/>
            <person name="Choi Y."/>
            <person name="Kwon S.-W."/>
            <person name="Kim Y."/>
        </authorList>
    </citation>
    <scope>NUCLEOTIDE SEQUENCE</scope>
    <source>
        <strain evidence="2">KACC 23697</strain>
    </source>
</reference>
<evidence type="ECO:0000313" key="2">
    <source>
        <dbReference type="EMBL" id="XBO48719.1"/>
    </source>
</evidence>
<protein>
    <submittedName>
        <fullName evidence="2">Uncharacterized protein</fullName>
    </submittedName>
</protein>